<sequence>MAQLAILVAVALLAAPAAPAALKGKCNLACSSAGNRVKLQPGHVYTYNVESVATVALAGVDAQETHVRYDGEAKVFALDKCEFAVTVTRVTFHGADDKKFTPGDLVQQLARPVRFALGSPTVCTHTDDPAFSVNVKRAVASAFVNGGEDGTVTDTDVFGACPTVVSVSQTGAVTIVNRARNLNLCSKRESLGHTLAGSVFNEASGVKSTPSLNGDYSSEVRLKGGVVEHVQVDEEYRFVAFSTASAGARAKVVTKMSLTSSTKGAPGDLDASSVERSVTFETPHGGAPSAQRLRDTLRDLVDNLADGVSANATTQFVDMVRLLRDTSKNDIKTTYQTIVSKSLHERSDLARKIYLDALFRTATGDAVEAIIDLIHGRTFSVAEQRLALLSMNLVTSLDKDSVQAFAKLTPNTPNLLPEALLAAGTLVKKYCGLYECPDDVLDKVFDRFTAHLHQCQPRKAKEENMIVAALKGARNAQGYLGKKLLNGVLTCVRKDTKTRIRVAAIEALQGVACDKRANEALLSVLEDANLDAELRIEGYLALTHCPTPQLADRLQKLLDGEQTQQVGAFLTSHLASLRASTDPGRADARETLGRVRSTKKFPFDLRRFSHSRELSYAVDSLGLGASADASVIYSHSSFLPRSLKLNATGELFGNAFNLLDVSVRQGNLDSVLERYFGPKGLFSSKSPQELYDYFKATAQNAQAKAQSTMRGRRDVSKSDVQAFAKNLVLPNDVTKSDLDLDVSVKFLGNEMLFLSLGDDLPTTPEAVTATLQSLVKEFLDGATKFQRNFEAHALFVDGELAYPTAGGLPLRLAAHATGVLGVEASGAVDVRKLWRDAHNAPVQLKVVPSANVDVVGSMLVDAYAVTSGLQVSASVHSSTGADVRVTMLNQPSGVDVKVSMPRRKQEIFSVNHDVAFYNRERGHPSVNLPLRFTSKRHAFSGCFDQLHRYIGVTFCTDYNVTIPGNAGVAPFPLNGANRVGVWLEVDSHYHFAVTHSDRSADQQFVRFAFDTPDSPDKRTTVVALESATRPNIFVRASLVSPYRNLAAEAGLVNDNKEVALYAKANDQRSEYLAKVGFAKDESKREYTPILQLTTPSSRDNSALGYSVDGKIRVADAGDGATRYNLHDIRLRGGYFTSHPLAVSGSVVQKGTAFDTDLVVERSGERATVKGRLQFEANRVNLDVKVKGNWYANVLYKMSYQPTEVLNHLELDYGGSSSSSQRVMVKQHWKHKHTKYRLEELFFANEVQLSYLPLVARVNGEFVDGSKVNYDVALEYGQHEVSSKLNVLLNEKTKGDYDVKVDASVNRRSLHAEAKRVVQENTSKYTNRVSTSQGTQLELNALVGHRFSAQEADVEADAKAQFGKQPPYTANLEVKLQPQGGTAKGSFHAGKADLLTFTGKLDRKGNSQNGDFVVNVKEILEASGDFATVGNNGTAKVKLNVLKLSKTVNVVSNFVIDAPTYNVATEVLYDDRVTLRFDTRNRVDRQSFRSHNDVEVFTEKYVCNVEGAVDGRATDGVVTGQFNVVLPTGRKLSGSLKREVRPQGDGVRGTAELTVTDKMPNDKSRSLSVSSQLLNGKWSDKLFHSKHALVYKSLDSKDVHVALDVNHKASKGALRAVDAELSVSGSLFARTARVTVKVPEYGQDHADFSVSVKSDKDGELQLVGRYVVGGRARANEFDVTFTGTAVGGDKSRTLQVKTSGSFLTPQVERGVYDAKWRLMVAPDGRESTLTVAGVANEDHANVKLDLKLHERDPVSVALTYSHEESEAAGKCHVDAVVSYAKDKRLHAEAVVKRTEGREVDLHATLDTPYEKAQRVEVNVKAAKTESSLKTAADVTVNKDKYGLNSALVLSDANPSVDLVVVYPKQTVRLFAGFARVGEKKYNGKVTVSNLMDYNVDATGEVSAASIDNFSAKLDVDAPKLKLNKFHGELKSKHQGASKGVEVLATNDGRTILTGFADYTVEQNRTLTVFEAKGDVKYLEKKSEAHLKFIHHTLTEAVNQETGVSFIVNAQLGPKSIVGELKLTDKNVQLKHTACEKQRQCINLDVQSTIFQADLDSFRHQVVVSVDLRKLGYSHEFGLKAETNRSGVELDHTIEMHLQAQDKPQYQYSMYLHSKSAGVVVTLPERTIALEGVFQRPETFFGQWDVSGTLHLDKKNKPHEAVSVGLKATTSEPSKGAAAIQSALTFAHPAVRPLSVKAVGLLDAKRHTADVTVHLDVFKTTANEITFKAKVENTESGRAFNVSSDVSLTSRQGIDYRAAGHVALVPQRRSASFHGDASVAGVSGSALFLVTSSEFAARVSALGSELFVAEGRVDKNNKLTTSATLRPLESTPITMKANLHGLTEAGFHLQRPNLVTVDAEFAINRAATFKMNSHTGDIFTAQVTLDQQHFLASKYQMNSDKMRLFLKEVQKTVQEDLDKAKQHVRGKFDEVKKRVTQQVQQLQKAVPDLDVVGKKVREELTSILQELEKDPSIKPVIEAVARVCGVVGKAFADIFQVTVQNLQKINEIVMSFYFNLMDIFNTRILPSLTEWYSAVENILHSVYLDTIQLLSGTLERVSKALKDYEEDFNKVAKVSSETVGKFVRGVSDFMSTMRKEVMDIQRLVLDYVASLPGVDVLKGKYNELFAQYNIPEHVVSLLREFKTVVRDTVPSVEIQEFIDALLTYVEAKLEGKDVNDLDLLKQMYVKGVTAAKAVIQIVKSQPSDVTSTLNVAPGGVPLPFSLDVLRRVPYISSVRFSPLNYVRNERWPTPRDVMESLTPNGRLQLHLLPPFPLAAHVVDGEHVFTFDGRHFTFPGDCSYVLTRDALHGNFTVVATMAKHHMVAVTLMDGSGVSVRVEVGGVVKVNDKVADLPVHQEDVHAWRRYYTVSALSRAGVHVMCTTDLVICHVRVSGYYRDRLRGLLGNGNGEPSDDFQLPDGSLAANHADFGNAYGLGACTPVAATHVHGHTMPVTEPCAGLFNSDPTLRLAGFVNEPANYREACQHAVTDAEEGQKMRVACNIVSAYVSAARLDGLPVSVPDKCLTCSDNRQVGQTFTTKTPSKAADVVFVVDTSLPLLLTDFTHQLTVELRKELRAFDMADVNVAVIGFERHQRYTSHFTHNGKLDVHGKLVPRDATTTPRCDLHLHTGFERVDELLEQWANATESLAEDLGLSADARAFQEAMAYPFRAKAAKIIFAVRSDPLTHSRNPSKSLTAQWANAQVKRRGVQVHLLSPVSDFTISGKDVRGVTAKDIVGFSQRTVIQTQDAKKRANPGQTTWRKAIRYTDDLGVQLTQDADGFVFLLQNYVSASAPKQRKQFVGAVAVAVADHAARHETHVECECRAAYGLHAEEKCTVTEVKLLKQVTRMQKG</sequence>
<dbReference type="PANTHER" id="PTHR23345">
    <property type="entry name" value="VITELLOGENIN-RELATED"/>
    <property type="match status" value="1"/>
</dbReference>
<evidence type="ECO:0000256" key="2">
    <source>
        <dbReference type="ARBA" id="ARBA00023180"/>
    </source>
</evidence>
<dbReference type="PROSITE" id="PS51211">
    <property type="entry name" value="VITELLOGENIN"/>
    <property type="match status" value="1"/>
</dbReference>
<dbReference type="EMBL" id="GIFK01000505">
    <property type="protein sequence ID" value="NBJ58208.1"/>
    <property type="molecule type" value="Transcribed_RNA"/>
</dbReference>
<dbReference type="InterPro" id="IPR001846">
    <property type="entry name" value="VWF_type-D"/>
</dbReference>
<dbReference type="Gene3D" id="1.25.10.20">
    <property type="entry name" value="Vitellinogen, superhelical"/>
    <property type="match status" value="1"/>
</dbReference>
<dbReference type="Gene3D" id="2.30.230.10">
    <property type="entry name" value="Lipovitellin, beta-sheet shell regions, chain A"/>
    <property type="match status" value="1"/>
</dbReference>
<feature type="domain" description="Vitellogenin" evidence="5">
    <location>
        <begin position="39"/>
        <end position="643"/>
    </location>
</feature>
<protein>
    <submittedName>
        <fullName evidence="7">Putative apolipophorins</fullName>
    </submittedName>
</protein>
<dbReference type="InterPro" id="IPR015817">
    <property type="entry name" value="Vitellinogen_open_b-sht_sub1"/>
</dbReference>
<dbReference type="Gene3D" id="2.20.80.10">
    <property type="entry name" value="Lipovitellin-phosvitin complex, chain A, domain 4"/>
    <property type="match status" value="1"/>
</dbReference>
<dbReference type="SMART" id="SM00638">
    <property type="entry name" value="LPD_N"/>
    <property type="match status" value="1"/>
</dbReference>
<feature type="domain" description="VWFD" evidence="6">
    <location>
        <begin position="2771"/>
        <end position="2938"/>
    </location>
</feature>
<feature type="signal peptide" evidence="4">
    <location>
        <begin position="1"/>
        <end position="20"/>
    </location>
</feature>
<evidence type="ECO:0000259" key="6">
    <source>
        <dbReference type="PROSITE" id="PS51233"/>
    </source>
</evidence>
<dbReference type="Pfam" id="PF09172">
    <property type="entry name" value="Vit_open_b-sht"/>
    <property type="match status" value="1"/>
</dbReference>
<dbReference type="InterPro" id="IPR001747">
    <property type="entry name" value="Vitellogenin_N"/>
</dbReference>
<dbReference type="SMART" id="SM01169">
    <property type="entry name" value="DUF1943"/>
    <property type="match status" value="1"/>
</dbReference>
<dbReference type="Pfam" id="PF01347">
    <property type="entry name" value="Vitellogenin_N"/>
    <property type="match status" value="1"/>
</dbReference>
<evidence type="ECO:0000256" key="3">
    <source>
        <dbReference type="PROSITE-ProRule" id="PRU00557"/>
    </source>
</evidence>
<accession>A0A6B2E804</accession>
<dbReference type="SUPFAM" id="SSF48431">
    <property type="entry name" value="Lipovitellin-phosvitin complex, superhelical domain"/>
    <property type="match status" value="1"/>
</dbReference>
<dbReference type="InterPro" id="IPR015255">
    <property type="entry name" value="Vitellinogen_open_b-sht"/>
</dbReference>
<evidence type="ECO:0000259" key="5">
    <source>
        <dbReference type="PROSITE" id="PS51211"/>
    </source>
</evidence>
<name>A0A6B2E804_9DIPT</name>
<dbReference type="PANTHER" id="PTHR23345:SF36">
    <property type="entry name" value="APOLIPOPHORINS"/>
    <property type="match status" value="1"/>
</dbReference>
<dbReference type="InterPro" id="IPR011030">
    <property type="entry name" value="Lipovitellin_superhlx_dom"/>
</dbReference>
<organism evidence="7">
    <name type="scientific">Phlebotomus kandelakii</name>
    <dbReference type="NCBI Taxonomy" id="1109342"/>
    <lineage>
        <taxon>Eukaryota</taxon>
        <taxon>Metazoa</taxon>
        <taxon>Ecdysozoa</taxon>
        <taxon>Arthropoda</taxon>
        <taxon>Hexapoda</taxon>
        <taxon>Insecta</taxon>
        <taxon>Pterygota</taxon>
        <taxon>Neoptera</taxon>
        <taxon>Endopterygota</taxon>
        <taxon>Diptera</taxon>
        <taxon>Nematocera</taxon>
        <taxon>Psychodoidea</taxon>
        <taxon>Psychodidae</taxon>
        <taxon>Phlebotomus</taxon>
        <taxon>Larroussius</taxon>
    </lineage>
</organism>
<dbReference type="GO" id="GO:0005319">
    <property type="term" value="F:lipid transporter activity"/>
    <property type="evidence" value="ECO:0007669"/>
    <property type="project" value="InterPro"/>
</dbReference>
<dbReference type="Pfam" id="PF00094">
    <property type="entry name" value="VWD"/>
    <property type="match status" value="1"/>
</dbReference>
<dbReference type="SMART" id="SM00216">
    <property type="entry name" value="VWD"/>
    <property type="match status" value="1"/>
</dbReference>
<dbReference type="PROSITE" id="PS51233">
    <property type="entry name" value="VWFD"/>
    <property type="match status" value="1"/>
</dbReference>
<comment type="caution">
    <text evidence="3">Lacks conserved residue(s) required for the propagation of feature annotation.</text>
</comment>
<evidence type="ECO:0000256" key="1">
    <source>
        <dbReference type="ARBA" id="ARBA00022729"/>
    </source>
</evidence>
<evidence type="ECO:0000256" key="4">
    <source>
        <dbReference type="SAM" id="SignalP"/>
    </source>
</evidence>
<feature type="disulfide bond" evidence="3">
    <location>
        <begin position="431"/>
        <end position="436"/>
    </location>
</feature>
<proteinExistence type="predicted"/>
<keyword evidence="3" id="KW-1015">Disulfide bond</keyword>
<dbReference type="InterPro" id="IPR015819">
    <property type="entry name" value="Lipid_transp_b-sht_shell"/>
</dbReference>
<evidence type="ECO:0000313" key="7">
    <source>
        <dbReference type="EMBL" id="NBJ58208.1"/>
    </source>
</evidence>
<reference evidence="7" key="1">
    <citation type="submission" date="2019-10" db="EMBL/GenBank/DDBJ databases">
        <title>Short sand fly seasons in Tbilisi, Georgia, hinder development of host immunity to saliva of the visceral leishmaniasis vector Phlebotomus kandelakii.</title>
        <authorList>
            <person name="Oliveira F."/>
            <person name="Giorgobiani E."/>
            <person name="Guimaraes-Costa A.B."/>
            <person name="Abdeladhim M."/>
            <person name="Oristian J."/>
            <person name="Tskhvaradze L."/>
            <person name="Tsertsvadze N."/>
            <person name="Zakalashvili M."/>
            <person name="Valenzuela J.G."/>
            <person name="Kamhawi S."/>
        </authorList>
    </citation>
    <scope>NUCLEOTIDE SEQUENCE</scope>
    <source>
        <strain evidence="7">Wild-capture in Tbilisi</strain>
        <tissue evidence="7">Salivary glands</tissue>
    </source>
</reference>
<dbReference type="InterPro" id="IPR015816">
    <property type="entry name" value="Vitellinogen_b-sht_N"/>
</dbReference>
<dbReference type="SUPFAM" id="SSF56968">
    <property type="entry name" value="Lipovitellin-phosvitin complex, beta-sheet shell regions"/>
    <property type="match status" value="2"/>
</dbReference>
<dbReference type="Gene3D" id="2.20.50.20">
    <property type="entry name" value="Lipovitellin. Chain A, domain 3"/>
    <property type="match status" value="1"/>
</dbReference>
<feature type="chain" id="PRO_5025557624" evidence="4">
    <location>
        <begin position="21"/>
        <end position="3347"/>
    </location>
</feature>
<keyword evidence="2" id="KW-0325">Glycoprotein</keyword>
<dbReference type="InterPro" id="IPR050733">
    <property type="entry name" value="Vitellogenin/Apolipophorin"/>
</dbReference>
<keyword evidence="1 4" id="KW-0732">Signal</keyword>